<keyword evidence="9" id="KW-1185">Reference proteome</keyword>
<sequence>MFDTLDELEDHKIRYRYGRQGTPLTSALEDVVSELEGAEGTVLCPSGVAAISVALLSCLSSGDELLVTDSVYEPTRAFCETVLKRQGITTRYFDPRIGDGISAFISERTRAIFLESPGSLTFELQDIPAIAGAIGSRDITVLVDNSWATPLYCKPLSLGADIVIHSGTKMFAGHSDTMIGTASANAKALPGLIKTHRTLGQIASPDDTFLTMRGMRTLAVRMKEHQARALELAQWLEGWSDKIKVLHPGLPSHPDHGVFKRDFSGSGSLFSFILPEAPRTAKAAMVDNMTLFGMGYSWGGFESLVLPAWPQKIRTAVPWREPGNLFRLHVGFEDMGELKADLDSGLKRYFSILGM</sequence>
<dbReference type="AlphaFoldDB" id="A0A916VY93"/>
<evidence type="ECO:0000256" key="7">
    <source>
        <dbReference type="RuleBase" id="RU362118"/>
    </source>
</evidence>
<dbReference type="NCBIfam" id="TIGR01324">
    <property type="entry name" value="cysta_beta_ly_B"/>
    <property type="match status" value="1"/>
</dbReference>
<evidence type="ECO:0000256" key="5">
    <source>
        <dbReference type="ARBA" id="ARBA00047517"/>
    </source>
</evidence>
<name>A0A916VY93_9HYPH</name>
<evidence type="ECO:0000256" key="6">
    <source>
        <dbReference type="PIRSR" id="PIRSR001434-2"/>
    </source>
</evidence>
<organism evidence="8 9">
    <name type="scientific">Pelagibacterium lentulum</name>
    <dbReference type="NCBI Taxonomy" id="2029865"/>
    <lineage>
        <taxon>Bacteria</taxon>
        <taxon>Pseudomonadati</taxon>
        <taxon>Pseudomonadota</taxon>
        <taxon>Alphaproteobacteria</taxon>
        <taxon>Hyphomicrobiales</taxon>
        <taxon>Devosiaceae</taxon>
        <taxon>Pelagibacterium</taxon>
    </lineage>
</organism>
<dbReference type="InterPro" id="IPR000277">
    <property type="entry name" value="Cys/Met-Metab_PyrdxlP-dep_enz"/>
</dbReference>
<dbReference type="Gene3D" id="3.90.1150.10">
    <property type="entry name" value="Aspartate Aminotransferase, domain 1"/>
    <property type="match status" value="1"/>
</dbReference>
<dbReference type="Gene3D" id="3.40.640.10">
    <property type="entry name" value="Type I PLP-dependent aspartate aminotransferase-like (Major domain)"/>
    <property type="match status" value="1"/>
</dbReference>
<protein>
    <submittedName>
        <fullName evidence="8">Cystathionine beta-lyase</fullName>
    </submittedName>
</protein>
<dbReference type="GO" id="GO:0019450">
    <property type="term" value="P:L-cysteine catabolic process to pyruvate"/>
    <property type="evidence" value="ECO:0007669"/>
    <property type="project" value="TreeGrafter"/>
</dbReference>
<dbReference type="SUPFAM" id="SSF53383">
    <property type="entry name" value="PLP-dependent transferases"/>
    <property type="match status" value="1"/>
</dbReference>
<comment type="similarity">
    <text evidence="2 7">Belongs to the trans-sulfuration enzymes family.</text>
</comment>
<dbReference type="InterPro" id="IPR006233">
    <property type="entry name" value="Cys_b_lyase_bac"/>
</dbReference>
<dbReference type="InterPro" id="IPR015421">
    <property type="entry name" value="PyrdxlP-dep_Trfase_major"/>
</dbReference>
<dbReference type="InterPro" id="IPR015422">
    <property type="entry name" value="PyrdxlP-dep_Trfase_small"/>
</dbReference>
<dbReference type="GO" id="GO:0019346">
    <property type="term" value="P:transsulfuration"/>
    <property type="evidence" value="ECO:0007669"/>
    <property type="project" value="InterPro"/>
</dbReference>
<dbReference type="PANTHER" id="PTHR43500">
    <property type="entry name" value="CYSTATHIONINE BETA-LYASE-RELATED"/>
    <property type="match status" value="1"/>
</dbReference>
<evidence type="ECO:0000256" key="1">
    <source>
        <dbReference type="ARBA" id="ARBA00001933"/>
    </source>
</evidence>
<dbReference type="PIRSF" id="PIRSF001434">
    <property type="entry name" value="CGS"/>
    <property type="match status" value="1"/>
</dbReference>
<dbReference type="Pfam" id="PF01053">
    <property type="entry name" value="Cys_Met_Meta_PP"/>
    <property type="match status" value="1"/>
</dbReference>
<comment type="cofactor">
    <cofactor evidence="1 7">
        <name>pyridoxal 5'-phosphate</name>
        <dbReference type="ChEBI" id="CHEBI:597326"/>
    </cofactor>
</comment>
<dbReference type="GO" id="GO:0047804">
    <property type="term" value="F:cysteine-S-conjugate beta-lyase activity"/>
    <property type="evidence" value="ECO:0007669"/>
    <property type="project" value="InterPro"/>
</dbReference>
<evidence type="ECO:0000256" key="2">
    <source>
        <dbReference type="ARBA" id="ARBA00009077"/>
    </source>
</evidence>
<dbReference type="PANTHER" id="PTHR43500:SF1">
    <property type="entry name" value="CYSTATHIONINE BETA-LYASE-RELATED"/>
    <property type="match status" value="1"/>
</dbReference>
<proteinExistence type="inferred from homology"/>
<dbReference type="Proteomes" id="UP000596977">
    <property type="component" value="Unassembled WGS sequence"/>
</dbReference>
<dbReference type="InterPro" id="IPR015424">
    <property type="entry name" value="PyrdxlP-dep_Trfase"/>
</dbReference>
<gene>
    <name evidence="8" type="primary">metC-2</name>
    <name evidence="8" type="ORF">GCM10011499_22050</name>
</gene>
<reference evidence="8 9" key="1">
    <citation type="journal article" date="2014" name="Int. J. Syst. Evol. Microbiol.">
        <title>Complete genome sequence of Corynebacterium casei LMG S-19264T (=DSM 44701T), isolated from a smear-ripened cheese.</title>
        <authorList>
            <consortium name="US DOE Joint Genome Institute (JGI-PGF)"/>
            <person name="Walter F."/>
            <person name="Albersmeier A."/>
            <person name="Kalinowski J."/>
            <person name="Ruckert C."/>
        </authorList>
    </citation>
    <scope>NUCLEOTIDE SEQUENCE [LARGE SCALE GENOMIC DNA]</scope>
    <source>
        <strain evidence="8 9">CGMCC 1.15896</strain>
    </source>
</reference>
<feature type="modified residue" description="N6-(pyridoxal phosphate)lysine" evidence="6">
    <location>
        <position position="169"/>
    </location>
</feature>
<dbReference type="GO" id="GO:0030170">
    <property type="term" value="F:pyridoxal phosphate binding"/>
    <property type="evidence" value="ECO:0007669"/>
    <property type="project" value="InterPro"/>
</dbReference>
<keyword evidence="4" id="KW-0456">Lyase</keyword>
<evidence type="ECO:0000256" key="3">
    <source>
        <dbReference type="ARBA" id="ARBA00022898"/>
    </source>
</evidence>
<evidence type="ECO:0000313" key="8">
    <source>
        <dbReference type="EMBL" id="GGA51589.1"/>
    </source>
</evidence>
<accession>A0A916VY93</accession>
<comment type="catalytic activity">
    <reaction evidence="5">
        <text>L,L-cystathionine + H2O = L-homocysteine + pyruvate + NH4(+)</text>
        <dbReference type="Rhea" id="RHEA:13965"/>
        <dbReference type="ChEBI" id="CHEBI:15361"/>
        <dbReference type="ChEBI" id="CHEBI:15377"/>
        <dbReference type="ChEBI" id="CHEBI:28938"/>
        <dbReference type="ChEBI" id="CHEBI:58161"/>
        <dbReference type="ChEBI" id="CHEBI:58199"/>
    </reaction>
</comment>
<evidence type="ECO:0000256" key="4">
    <source>
        <dbReference type="ARBA" id="ARBA00023239"/>
    </source>
</evidence>
<dbReference type="EMBL" id="BMKB01000003">
    <property type="protein sequence ID" value="GGA51589.1"/>
    <property type="molecule type" value="Genomic_DNA"/>
</dbReference>
<evidence type="ECO:0000313" key="9">
    <source>
        <dbReference type="Proteomes" id="UP000596977"/>
    </source>
</evidence>
<dbReference type="FunFam" id="3.40.640.10:FF:000046">
    <property type="entry name" value="Cystathionine gamma-lyase"/>
    <property type="match status" value="1"/>
</dbReference>
<comment type="caution">
    <text evidence="8">The sequence shown here is derived from an EMBL/GenBank/DDBJ whole genome shotgun (WGS) entry which is preliminary data.</text>
</comment>
<keyword evidence="3 6" id="KW-0663">Pyridoxal phosphate</keyword>